<reference evidence="2 3" key="1">
    <citation type="submission" date="2019-04" db="EMBL/GenBank/DDBJ databases">
        <title>Friends and foes A comparative genomics study of 23 Aspergillus species from section Flavi.</title>
        <authorList>
            <consortium name="DOE Joint Genome Institute"/>
            <person name="Kjaerbolling I."/>
            <person name="Vesth T."/>
            <person name="Frisvad J.C."/>
            <person name="Nybo J.L."/>
            <person name="Theobald S."/>
            <person name="Kildgaard S."/>
            <person name="Isbrandt T."/>
            <person name="Kuo A."/>
            <person name="Sato A."/>
            <person name="Lyhne E.K."/>
            <person name="Kogle M.E."/>
            <person name="Wiebenga A."/>
            <person name="Kun R.S."/>
            <person name="Lubbers R.J."/>
            <person name="Makela M.R."/>
            <person name="Barry K."/>
            <person name="Chovatia M."/>
            <person name="Clum A."/>
            <person name="Daum C."/>
            <person name="Haridas S."/>
            <person name="He G."/>
            <person name="LaButti K."/>
            <person name="Lipzen A."/>
            <person name="Mondo S."/>
            <person name="Riley R."/>
            <person name="Salamov A."/>
            <person name="Simmons B.A."/>
            <person name="Magnuson J.K."/>
            <person name="Henrissat B."/>
            <person name="Mortensen U.H."/>
            <person name="Larsen T.O."/>
            <person name="Devries R.P."/>
            <person name="Grigoriev I.V."/>
            <person name="Machida M."/>
            <person name="Baker S.E."/>
            <person name="Andersen M.R."/>
        </authorList>
    </citation>
    <scope>NUCLEOTIDE SEQUENCE [LARGE SCALE GENOMIC DNA]</scope>
    <source>
        <strain evidence="2 3">IBT 18842</strain>
    </source>
</reference>
<name>A0A5N6U3A3_ASPAV</name>
<protein>
    <submittedName>
        <fullName evidence="2">Putative NUDIX family hydrolase</fullName>
    </submittedName>
</protein>
<dbReference type="InterPro" id="IPR031804">
    <property type="entry name" value="DUF4743"/>
</dbReference>
<dbReference type="Pfam" id="PF15916">
    <property type="entry name" value="DUF4743"/>
    <property type="match status" value="1"/>
</dbReference>
<dbReference type="PANTHER" id="PTHR13622">
    <property type="entry name" value="THIAMIN PYROPHOSPHOKINASE"/>
    <property type="match status" value="1"/>
</dbReference>
<dbReference type="PANTHER" id="PTHR13622:SF13">
    <property type="entry name" value="NUDIX HYDROLASE DOMAIN-CONTAINING PROTEIN"/>
    <property type="match status" value="1"/>
</dbReference>
<accession>A0A5N6U3A3</accession>
<evidence type="ECO:0000259" key="1">
    <source>
        <dbReference type="PROSITE" id="PS51462"/>
    </source>
</evidence>
<dbReference type="Gene3D" id="3.90.79.10">
    <property type="entry name" value="Nucleoside Triphosphate Pyrophosphohydrolase"/>
    <property type="match status" value="1"/>
</dbReference>
<keyword evidence="2" id="KW-0378">Hydrolase</keyword>
<dbReference type="Pfam" id="PF00293">
    <property type="entry name" value="NUDIX"/>
    <property type="match status" value="1"/>
</dbReference>
<organism evidence="2 3">
    <name type="scientific">Aspergillus avenaceus</name>
    <dbReference type="NCBI Taxonomy" id="36643"/>
    <lineage>
        <taxon>Eukaryota</taxon>
        <taxon>Fungi</taxon>
        <taxon>Dikarya</taxon>
        <taxon>Ascomycota</taxon>
        <taxon>Pezizomycotina</taxon>
        <taxon>Eurotiomycetes</taxon>
        <taxon>Eurotiomycetidae</taxon>
        <taxon>Eurotiales</taxon>
        <taxon>Aspergillaceae</taxon>
        <taxon>Aspergillus</taxon>
        <taxon>Aspergillus subgen. Circumdati</taxon>
    </lineage>
</organism>
<dbReference type="FunFam" id="3.90.79.10:FF:000019">
    <property type="entry name" value="Thiamin pyrophosphokinase, putative"/>
    <property type="match status" value="1"/>
</dbReference>
<keyword evidence="3" id="KW-1185">Reference proteome</keyword>
<dbReference type="EMBL" id="ML742044">
    <property type="protein sequence ID" value="KAE8153042.1"/>
    <property type="molecule type" value="Genomic_DNA"/>
</dbReference>
<dbReference type="Proteomes" id="UP000325780">
    <property type="component" value="Unassembled WGS sequence"/>
</dbReference>
<evidence type="ECO:0000313" key="2">
    <source>
        <dbReference type="EMBL" id="KAE8153042.1"/>
    </source>
</evidence>
<dbReference type="InterPro" id="IPR015797">
    <property type="entry name" value="NUDIX_hydrolase-like_dom_sf"/>
</dbReference>
<feature type="domain" description="Nudix hydrolase" evidence="1">
    <location>
        <begin position="136"/>
        <end position="287"/>
    </location>
</feature>
<proteinExistence type="predicted"/>
<gene>
    <name evidence="2" type="ORF">BDV25DRAFT_45138</name>
</gene>
<dbReference type="AlphaFoldDB" id="A0A5N6U3A3"/>
<sequence length="327" mass="36696">MSTSLLDIVAQLDNFPYYEKEPIRSNALLKEYRALKIQGINEILGYISNTIVEGTPWPEEHWDTGSPDAVVLKTPPRTPISARTKIIENAIHRIAQAGNDGILKNWRNERFPVYGPDAEVVMEIERSASAHFGIVTSGVQMLCYVEDANGLIRLWIAKRSEKKQTYPGMLDCTAAGALTVGDSPRSAVVREATEEASLDKTIIKRDIRSAGCISYFHMKGSSSVVGQENPTSLLLPEVEYLYELKLDEGVVPQPNDSEVEDFRLWTVDEVLEALRNCRFKLNSAVVIIDFFIRHGIVTPQTEPNYIEIIARLHRRLPFPTAQHCSSL</sequence>
<dbReference type="GO" id="GO:0044715">
    <property type="term" value="F:8-oxo-dGDP phosphatase activity"/>
    <property type="evidence" value="ECO:0007669"/>
    <property type="project" value="UniProtKB-ARBA"/>
</dbReference>
<dbReference type="CDD" id="cd03676">
    <property type="entry name" value="NUDIX_Tnr3_like"/>
    <property type="match status" value="1"/>
</dbReference>
<dbReference type="PROSITE" id="PS51462">
    <property type="entry name" value="NUDIX"/>
    <property type="match status" value="1"/>
</dbReference>
<dbReference type="SUPFAM" id="SSF55811">
    <property type="entry name" value="Nudix"/>
    <property type="match status" value="1"/>
</dbReference>
<dbReference type="InterPro" id="IPR000086">
    <property type="entry name" value="NUDIX_hydrolase_dom"/>
</dbReference>
<dbReference type="OrthoDB" id="10261522at2759"/>
<evidence type="ECO:0000313" key="3">
    <source>
        <dbReference type="Proteomes" id="UP000325780"/>
    </source>
</evidence>